<evidence type="ECO:0000256" key="3">
    <source>
        <dbReference type="ARBA" id="ARBA00012483"/>
    </source>
</evidence>
<dbReference type="PROSITE" id="PS50089">
    <property type="entry name" value="ZF_RING_2"/>
    <property type="match status" value="1"/>
</dbReference>
<proteinExistence type="predicted"/>
<dbReference type="InterPro" id="IPR001841">
    <property type="entry name" value="Znf_RING"/>
</dbReference>
<dbReference type="GO" id="GO:0016020">
    <property type="term" value="C:membrane"/>
    <property type="evidence" value="ECO:0007669"/>
    <property type="project" value="UniProtKB-SubCell"/>
</dbReference>
<dbReference type="Gene3D" id="3.30.40.10">
    <property type="entry name" value="Zinc/RING finger domain, C3HC4 (zinc finger)"/>
    <property type="match status" value="1"/>
</dbReference>
<dbReference type="AlphaFoldDB" id="A0A1X2IIF9"/>
<dbReference type="FunFam" id="3.30.40.10:FF:000388">
    <property type="entry name" value="Putative RING zinc finger domain superfamily protein"/>
    <property type="match status" value="1"/>
</dbReference>
<evidence type="ECO:0000256" key="8">
    <source>
        <dbReference type="ARBA" id="ARBA00022989"/>
    </source>
</evidence>
<dbReference type="GO" id="GO:0061630">
    <property type="term" value="F:ubiquitin protein ligase activity"/>
    <property type="evidence" value="ECO:0007669"/>
    <property type="project" value="UniProtKB-EC"/>
</dbReference>
<dbReference type="SUPFAM" id="SSF52025">
    <property type="entry name" value="PA domain"/>
    <property type="match status" value="1"/>
</dbReference>
<feature type="transmembrane region" description="Helical" evidence="12">
    <location>
        <begin position="158"/>
        <end position="177"/>
    </location>
</feature>
<comment type="subcellular location">
    <subcellularLocation>
        <location evidence="2">Membrane</location>
        <topology evidence="2">Single-pass membrane protein</topology>
    </subcellularLocation>
</comment>
<dbReference type="Pfam" id="PF13639">
    <property type="entry name" value="zf-RING_2"/>
    <property type="match status" value="1"/>
</dbReference>
<evidence type="ECO:0000256" key="4">
    <source>
        <dbReference type="ARBA" id="ARBA00022692"/>
    </source>
</evidence>
<dbReference type="PANTHER" id="PTHR47168:SF1">
    <property type="entry name" value="OS02G0798600 PROTEIN"/>
    <property type="match status" value="1"/>
</dbReference>
<sequence length="303" mass="34638">MLPFLICYLSLITVIQATILVLSSNDTYMDRMALFGPKLEDDGVIGNVTMAPTSRYGCTLVDEPPTTNWIALVERGHCSFADKVRTMQLSKAKAVVIGDPHFNGWITMYATGDTSDIFIPSVYVAQYQFNALQSHSIQHPLSIQLVKNEEAKWSFTDMMIVIVLSPSIMMVIVFFAWKCREYRRRIKDIAPCHVVSSLPSRPFQSEPTDFKDITDNKEENDDEKCAICLEFYEDDEMIRTLPCRHEFHLHCIDIWLTTRKKFCPICKYNICRGKPQQAPTQQPQVTNSPLSSHMNEHTPLLSC</sequence>
<dbReference type="STRING" id="90262.A0A1X2IIF9"/>
<dbReference type="SMART" id="SM00184">
    <property type="entry name" value="RING"/>
    <property type="match status" value="1"/>
</dbReference>
<keyword evidence="5" id="KW-0479">Metal-binding</keyword>
<evidence type="ECO:0000256" key="13">
    <source>
        <dbReference type="SAM" id="SignalP"/>
    </source>
</evidence>
<evidence type="ECO:0000256" key="1">
    <source>
        <dbReference type="ARBA" id="ARBA00000900"/>
    </source>
</evidence>
<keyword evidence="7" id="KW-0862">Zinc</keyword>
<dbReference type="GO" id="GO:0008270">
    <property type="term" value="F:zinc ion binding"/>
    <property type="evidence" value="ECO:0007669"/>
    <property type="project" value="UniProtKB-KW"/>
</dbReference>
<comment type="caution">
    <text evidence="15">The sequence shown here is derived from an EMBL/GenBank/DDBJ whole genome shotgun (WGS) entry which is preliminary data.</text>
</comment>
<evidence type="ECO:0000256" key="11">
    <source>
        <dbReference type="SAM" id="MobiDB-lite"/>
    </source>
</evidence>
<dbReference type="SUPFAM" id="SSF57850">
    <property type="entry name" value="RING/U-box"/>
    <property type="match status" value="1"/>
</dbReference>
<evidence type="ECO:0000256" key="6">
    <source>
        <dbReference type="ARBA" id="ARBA00022771"/>
    </source>
</evidence>
<accession>A0A1X2IIF9</accession>
<evidence type="ECO:0000259" key="14">
    <source>
        <dbReference type="PROSITE" id="PS50089"/>
    </source>
</evidence>
<dbReference type="InterPro" id="IPR051653">
    <property type="entry name" value="E3_ligase_sorting_rcpt"/>
</dbReference>
<dbReference type="Proteomes" id="UP000193560">
    <property type="component" value="Unassembled WGS sequence"/>
</dbReference>
<dbReference type="PANTHER" id="PTHR47168">
    <property type="entry name" value="RING ZINC FINGER DOMAIN SUPERFAMILY PROTEIN-RELATED"/>
    <property type="match status" value="1"/>
</dbReference>
<dbReference type="EMBL" id="MCGE01000010">
    <property type="protein sequence ID" value="ORZ17172.1"/>
    <property type="molecule type" value="Genomic_DNA"/>
</dbReference>
<keyword evidence="9 12" id="KW-0472">Membrane</keyword>
<reference evidence="15 16" key="1">
    <citation type="submission" date="2016-07" db="EMBL/GenBank/DDBJ databases">
        <title>Pervasive Adenine N6-methylation of Active Genes in Fungi.</title>
        <authorList>
            <consortium name="DOE Joint Genome Institute"/>
            <person name="Mondo S.J."/>
            <person name="Dannebaum R.O."/>
            <person name="Kuo R.C."/>
            <person name="Labutti K."/>
            <person name="Haridas S."/>
            <person name="Kuo A."/>
            <person name="Salamov A."/>
            <person name="Ahrendt S.R."/>
            <person name="Lipzen A."/>
            <person name="Sullivan W."/>
            <person name="Andreopoulos W.B."/>
            <person name="Clum A."/>
            <person name="Lindquist E."/>
            <person name="Daum C."/>
            <person name="Ramamoorthy G.K."/>
            <person name="Gryganskyi A."/>
            <person name="Culley D."/>
            <person name="Magnuson J.K."/>
            <person name="James T.Y."/>
            <person name="O'Malley M.A."/>
            <person name="Stajich J.E."/>
            <person name="Spatafora J.W."/>
            <person name="Visel A."/>
            <person name="Grigoriev I.V."/>
        </authorList>
    </citation>
    <scope>NUCLEOTIDE SEQUENCE [LARGE SCALE GENOMIC DNA]</scope>
    <source>
        <strain evidence="15 16">NRRL 1336</strain>
    </source>
</reference>
<gene>
    <name evidence="15" type="ORF">BCR42DRAFT_414068</name>
</gene>
<feature type="compositionally biased region" description="Low complexity" evidence="11">
    <location>
        <begin position="275"/>
        <end position="284"/>
    </location>
</feature>
<dbReference type="OrthoDB" id="8062037at2759"/>
<dbReference type="InterPro" id="IPR013083">
    <property type="entry name" value="Znf_RING/FYVE/PHD"/>
</dbReference>
<organism evidence="15 16">
    <name type="scientific">Absidia repens</name>
    <dbReference type="NCBI Taxonomy" id="90262"/>
    <lineage>
        <taxon>Eukaryota</taxon>
        <taxon>Fungi</taxon>
        <taxon>Fungi incertae sedis</taxon>
        <taxon>Mucoromycota</taxon>
        <taxon>Mucoromycotina</taxon>
        <taxon>Mucoromycetes</taxon>
        <taxon>Mucorales</taxon>
        <taxon>Cunninghamellaceae</taxon>
        <taxon>Absidia</taxon>
    </lineage>
</organism>
<dbReference type="InterPro" id="IPR046450">
    <property type="entry name" value="PA_dom_sf"/>
</dbReference>
<keyword evidence="6 10" id="KW-0863">Zinc-finger</keyword>
<evidence type="ECO:0000256" key="5">
    <source>
        <dbReference type="ARBA" id="ARBA00022723"/>
    </source>
</evidence>
<comment type="catalytic activity">
    <reaction evidence="1">
        <text>S-ubiquitinyl-[E2 ubiquitin-conjugating enzyme]-L-cysteine + [acceptor protein]-L-lysine = [E2 ubiquitin-conjugating enzyme]-L-cysteine + N(6)-ubiquitinyl-[acceptor protein]-L-lysine.</text>
        <dbReference type="EC" id="2.3.2.27"/>
    </reaction>
</comment>
<evidence type="ECO:0000256" key="10">
    <source>
        <dbReference type="PROSITE-ProRule" id="PRU00175"/>
    </source>
</evidence>
<dbReference type="EC" id="2.3.2.27" evidence="3"/>
<protein>
    <recommendedName>
        <fullName evidence="3">RING-type E3 ubiquitin transferase</fullName>
        <ecNumber evidence="3">2.3.2.27</ecNumber>
    </recommendedName>
</protein>
<feature type="signal peptide" evidence="13">
    <location>
        <begin position="1"/>
        <end position="17"/>
    </location>
</feature>
<evidence type="ECO:0000313" key="15">
    <source>
        <dbReference type="EMBL" id="ORZ17172.1"/>
    </source>
</evidence>
<feature type="chain" id="PRO_5012801130" description="RING-type E3 ubiquitin transferase" evidence="13">
    <location>
        <begin position="18"/>
        <end position="303"/>
    </location>
</feature>
<feature type="region of interest" description="Disordered" evidence="11">
    <location>
        <begin position="275"/>
        <end position="303"/>
    </location>
</feature>
<keyword evidence="13" id="KW-0732">Signal</keyword>
<keyword evidence="8 12" id="KW-1133">Transmembrane helix</keyword>
<keyword evidence="16" id="KW-1185">Reference proteome</keyword>
<dbReference type="Pfam" id="PF02225">
    <property type="entry name" value="PA"/>
    <property type="match status" value="1"/>
</dbReference>
<keyword evidence="4 12" id="KW-0812">Transmembrane</keyword>
<feature type="domain" description="RING-type" evidence="14">
    <location>
        <begin position="225"/>
        <end position="267"/>
    </location>
</feature>
<name>A0A1X2IIF9_9FUNG</name>
<dbReference type="InterPro" id="IPR003137">
    <property type="entry name" value="PA_domain"/>
</dbReference>
<evidence type="ECO:0000256" key="12">
    <source>
        <dbReference type="SAM" id="Phobius"/>
    </source>
</evidence>
<dbReference type="Gene3D" id="3.50.30.30">
    <property type="match status" value="1"/>
</dbReference>
<evidence type="ECO:0000256" key="2">
    <source>
        <dbReference type="ARBA" id="ARBA00004167"/>
    </source>
</evidence>
<evidence type="ECO:0000256" key="7">
    <source>
        <dbReference type="ARBA" id="ARBA00022833"/>
    </source>
</evidence>
<evidence type="ECO:0000313" key="16">
    <source>
        <dbReference type="Proteomes" id="UP000193560"/>
    </source>
</evidence>
<evidence type="ECO:0000256" key="9">
    <source>
        <dbReference type="ARBA" id="ARBA00023136"/>
    </source>
</evidence>